<evidence type="ECO:0000313" key="3">
    <source>
        <dbReference type="EMBL" id="OAV96008.1"/>
    </source>
</evidence>
<evidence type="ECO:0000313" key="4">
    <source>
        <dbReference type="EnsemblFungi" id="PTTG_09915-t43_1-p1"/>
    </source>
</evidence>
<reference evidence="4" key="4">
    <citation type="submission" date="2025-05" db="UniProtKB">
        <authorList>
            <consortium name="EnsemblFungi"/>
        </authorList>
    </citation>
    <scope>IDENTIFICATION</scope>
    <source>
        <strain evidence="4">isolate 1-1 / race 1 (BBBD)</strain>
    </source>
</reference>
<reference evidence="4 5" key="3">
    <citation type="journal article" date="2017" name="G3 (Bethesda)">
        <title>Comparative analysis highlights variable genome content of wheat rusts and divergence of the mating loci.</title>
        <authorList>
            <person name="Cuomo C.A."/>
            <person name="Bakkeren G."/>
            <person name="Khalil H.B."/>
            <person name="Panwar V."/>
            <person name="Joly D."/>
            <person name="Linning R."/>
            <person name="Sakthikumar S."/>
            <person name="Song X."/>
            <person name="Adiconis X."/>
            <person name="Fan L."/>
            <person name="Goldberg J.M."/>
            <person name="Levin J.Z."/>
            <person name="Young S."/>
            <person name="Zeng Q."/>
            <person name="Anikster Y."/>
            <person name="Bruce M."/>
            <person name="Wang M."/>
            <person name="Yin C."/>
            <person name="McCallum B."/>
            <person name="Szabo L.J."/>
            <person name="Hulbert S."/>
            <person name="Chen X."/>
            <person name="Fellers J.P."/>
        </authorList>
    </citation>
    <scope>NUCLEOTIDE SEQUENCE</scope>
    <source>
        <strain evidence="4">isolate 1-1 / race 1 (BBBD)</strain>
        <strain evidence="5">Isolate 1-1 / race 1 (BBBD)</strain>
    </source>
</reference>
<accession>A0A0C4DFJ2</accession>
<feature type="chain" id="PRO_5009384986" description="Secreted protein" evidence="2">
    <location>
        <begin position="20"/>
        <end position="308"/>
    </location>
</feature>
<keyword evidence="5" id="KW-1185">Reference proteome</keyword>
<evidence type="ECO:0000256" key="2">
    <source>
        <dbReference type="SAM" id="SignalP"/>
    </source>
</evidence>
<reference evidence="3" key="1">
    <citation type="submission" date="2009-11" db="EMBL/GenBank/DDBJ databases">
        <authorList>
            <consortium name="The Broad Institute Genome Sequencing Platform"/>
            <person name="Ward D."/>
            <person name="Feldgarden M."/>
            <person name="Earl A."/>
            <person name="Young S.K."/>
            <person name="Zeng Q."/>
            <person name="Koehrsen M."/>
            <person name="Alvarado L."/>
            <person name="Berlin A."/>
            <person name="Bochicchio J."/>
            <person name="Borenstein D."/>
            <person name="Chapman S.B."/>
            <person name="Chen Z."/>
            <person name="Engels R."/>
            <person name="Freedman E."/>
            <person name="Gellesch M."/>
            <person name="Goldberg J."/>
            <person name="Griggs A."/>
            <person name="Gujja S."/>
            <person name="Heilman E."/>
            <person name="Heiman D."/>
            <person name="Hepburn T."/>
            <person name="Howarth C."/>
            <person name="Jen D."/>
            <person name="Larson L."/>
            <person name="Lewis B."/>
            <person name="Mehta T."/>
            <person name="Park D."/>
            <person name="Pearson M."/>
            <person name="Roberts A."/>
            <person name="Saif S."/>
            <person name="Shea T."/>
            <person name="Shenoy N."/>
            <person name="Sisk P."/>
            <person name="Stolte C."/>
            <person name="Sykes S."/>
            <person name="Thomson T."/>
            <person name="Walk T."/>
            <person name="White J."/>
            <person name="Yandava C."/>
            <person name="Izard J."/>
            <person name="Baranova O.V."/>
            <person name="Blanton J.M."/>
            <person name="Tanner A.C."/>
            <person name="Dewhirst F.E."/>
            <person name="Haas B."/>
            <person name="Nusbaum C."/>
            <person name="Birren B."/>
        </authorList>
    </citation>
    <scope>NUCLEOTIDE SEQUENCE [LARGE SCALE GENOMIC DNA]</scope>
    <source>
        <strain evidence="3">1-1 BBBD Race 1</strain>
    </source>
</reference>
<dbReference type="EMBL" id="ADAS02000023">
    <property type="protein sequence ID" value="OAV96008.1"/>
    <property type="molecule type" value="Genomic_DNA"/>
</dbReference>
<feature type="region of interest" description="Disordered" evidence="1">
    <location>
        <begin position="18"/>
        <end position="97"/>
    </location>
</feature>
<feature type="region of interest" description="Disordered" evidence="1">
    <location>
        <begin position="284"/>
        <end position="308"/>
    </location>
</feature>
<dbReference type="AlphaFoldDB" id="A0A0C4DFJ2"/>
<gene>
    <name evidence="3" type="ORF">PTTG_09915</name>
</gene>
<name>A0A0C4DFJ2_PUCT1</name>
<protein>
    <recommendedName>
        <fullName evidence="6">Secreted protein</fullName>
    </recommendedName>
</protein>
<proteinExistence type="predicted"/>
<evidence type="ECO:0008006" key="6">
    <source>
        <dbReference type="Google" id="ProtNLM"/>
    </source>
</evidence>
<sequence length="308" mass="31652">MRFALVAGALVLGATVSEGRSIAPSPSKRATERIEFTTPTRNLKRARQESGWNPAAEGDDGSPHQDSMDPSAYHSKTPNGATKNAHKAPKMHRESAATDAAFRTALPGPLASTLDPVADPLVQKLPQEIQYQIIPVKSGNSSSSDSPSSDERAYIITPVPAAESTLAAVAPVDVQDTLPDGAVAGSSALTGIVAHLQSKQESQPAMALLRAIEKYRLAVADDGLQVDLADGQARSAVLPAPKKLAKAVLDGSSSAHTPLSPASDSAASTGDALLDNTSIVDASAPLANTIDPNAGSSDSDSHEAASDE</sequence>
<feature type="signal peptide" evidence="2">
    <location>
        <begin position="1"/>
        <end position="19"/>
    </location>
</feature>
<evidence type="ECO:0000256" key="1">
    <source>
        <dbReference type="SAM" id="MobiDB-lite"/>
    </source>
</evidence>
<feature type="compositionally biased region" description="Basic and acidic residues" evidence="1">
    <location>
        <begin position="299"/>
        <end position="308"/>
    </location>
</feature>
<dbReference type="Proteomes" id="UP000005240">
    <property type="component" value="Unassembled WGS sequence"/>
</dbReference>
<reference evidence="3" key="2">
    <citation type="submission" date="2016-05" db="EMBL/GenBank/DDBJ databases">
        <title>Comparative analysis highlights variable genome content of wheat rusts and divergence of the mating loci.</title>
        <authorList>
            <person name="Cuomo C.A."/>
            <person name="Bakkeren G."/>
            <person name="Szabo L."/>
            <person name="Khalil H."/>
            <person name="Joly D."/>
            <person name="Goldberg J."/>
            <person name="Young S."/>
            <person name="Zeng Q."/>
            <person name="Fellers J."/>
        </authorList>
    </citation>
    <scope>NUCLEOTIDE SEQUENCE [LARGE SCALE GENOMIC DNA]</scope>
    <source>
        <strain evidence="3">1-1 BBBD Race 1</strain>
    </source>
</reference>
<evidence type="ECO:0000313" key="5">
    <source>
        <dbReference type="Proteomes" id="UP000005240"/>
    </source>
</evidence>
<dbReference type="VEuPathDB" id="FungiDB:PTTG_09915"/>
<dbReference type="EnsemblFungi" id="PTTG_09915-t43_1">
    <property type="protein sequence ID" value="PTTG_09915-t43_1-p1"/>
    <property type="gene ID" value="PTTG_09915"/>
</dbReference>
<dbReference type="OrthoDB" id="2502618at2759"/>
<keyword evidence="2" id="KW-0732">Signal</keyword>
<organism evidence="3">
    <name type="scientific">Puccinia triticina (isolate 1-1 / race 1 (BBBD))</name>
    <name type="common">Brown leaf rust fungus</name>
    <dbReference type="NCBI Taxonomy" id="630390"/>
    <lineage>
        <taxon>Eukaryota</taxon>
        <taxon>Fungi</taxon>
        <taxon>Dikarya</taxon>
        <taxon>Basidiomycota</taxon>
        <taxon>Pucciniomycotina</taxon>
        <taxon>Pucciniomycetes</taxon>
        <taxon>Pucciniales</taxon>
        <taxon>Pucciniaceae</taxon>
        <taxon>Puccinia</taxon>
    </lineage>
</organism>